<organism evidence="3 4">
    <name type="scientific">Massarina eburnea CBS 473.64</name>
    <dbReference type="NCBI Taxonomy" id="1395130"/>
    <lineage>
        <taxon>Eukaryota</taxon>
        <taxon>Fungi</taxon>
        <taxon>Dikarya</taxon>
        <taxon>Ascomycota</taxon>
        <taxon>Pezizomycotina</taxon>
        <taxon>Dothideomycetes</taxon>
        <taxon>Pleosporomycetidae</taxon>
        <taxon>Pleosporales</taxon>
        <taxon>Massarineae</taxon>
        <taxon>Massarinaceae</taxon>
        <taxon>Massarina</taxon>
    </lineage>
</organism>
<feature type="compositionally biased region" description="Low complexity" evidence="1">
    <location>
        <begin position="142"/>
        <end position="155"/>
    </location>
</feature>
<proteinExistence type="predicted"/>
<name>A0A6A6SF20_9PLEO</name>
<reference evidence="3" key="1">
    <citation type="journal article" date="2020" name="Stud. Mycol.">
        <title>101 Dothideomycetes genomes: a test case for predicting lifestyles and emergence of pathogens.</title>
        <authorList>
            <person name="Haridas S."/>
            <person name="Albert R."/>
            <person name="Binder M."/>
            <person name="Bloem J."/>
            <person name="Labutti K."/>
            <person name="Salamov A."/>
            <person name="Andreopoulos B."/>
            <person name="Baker S."/>
            <person name="Barry K."/>
            <person name="Bills G."/>
            <person name="Bluhm B."/>
            <person name="Cannon C."/>
            <person name="Castanera R."/>
            <person name="Culley D."/>
            <person name="Daum C."/>
            <person name="Ezra D."/>
            <person name="Gonzalez J."/>
            <person name="Henrissat B."/>
            <person name="Kuo A."/>
            <person name="Liang C."/>
            <person name="Lipzen A."/>
            <person name="Lutzoni F."/>
            <person name="Magnuson J."/>
            <person name="Mondo S."/>
            <person name="Nolan M."/>
            <person name="Ohm R."/>
            <person name="Pangilinan J."/>
            <person name="Park H.-J."/>
            <person name="Ramirez L."/>
            <person name="Alfaro M."/>
            <person name="Sun H."/>
            <person name="Tritt A."/>
            <person name="Yoshinaga Y."/>
            <person name="Zwiers L.-H."/>
            <person name="Turgeon B."/>
            <person name="Goodwin S."/>
            <person name="Spatafora J."/>
            <person name="Crous P."/>
            <person name="Grigoriev I."/>
        </authorList>
    </citation>
    <scope>NUCLEOTIDE SEQUENCE</scope>
    <source>
        <strain evidence="3">CBS 473.64</strain>
    </source>
</reference>
<evidence type="ECO:0000313" key="3">
    <source>
        <dbReference type="EMBL" id="KAF2645008.1"/>
    </source>
</evidence>
<sequence length="449" mass="49283">MGYNTRRKSLSLPSLGIALPGGPRSARSPPATFDTQQIHVAKRQKRSHSNATVSTPTSPPRPAALRFDGRPKSQGRIDTPPPSPGGESGQTKIDTQGIDDIIVVGVIEQLQKTGNRPHLLKELATVLSPTIPIVERCVPAYSPQQPSSQQPSPSSRVPLLTRRSSANPAAIISSRLATYSKRNWTALSRCPLEKKLVGTHPKRVYYYLSTCPHQPIPDEVNNMPSAARIISPSLSSAASEGEDADSRSRDVRSPSPELDLSDYDDGSAPFSNPPHPPAPHNIAHNRRAQSPPLEKDEREFTQTASVLQQRRRSQAAERERERSASMSADNSPKSDVSMDDISEIEETEESAARKNSEIAVALFGQLEHAKFQPDFSSALFGGLLEHAKFEPDFGTSSPLLKPTLNIEMPPPMFKPGETRYETIDTDLNWETRSPEHIELDELDDLFGGY</sequence>
<feature type="domain" description="GDS1 winged helix" evidence="2">
    <location>
        <begin position="93"/>
        <end position="135"/>
    </location>
</feature>
<evidence type="ECO:0000259" key="2">
    <source>
        <dbReference type="Pfam" id="PF25318"/>
    </source>
</evidence>
<feature type="region of interest" description="Disordered" evidence="1">
    <location>
        <begin position="1"/>
        <end position="94"/>
    </location>
</feature>
<gene>
    <name evidence="3" type="ORF">P280DRAFT_185681</name>
</gene>
<dbReference type="Pfam" id="PF25318">
    <property type="entry name" value="WHD_GDS1"/>
    <property type="match status" value="2"/>
</dbReference>
<feature type="region of interest" description="Disordered" evidence="1">
    <location>
        <begin position="233"/>
        <end position="339"/>
    </location>
</feature>
<accession>A0A6A6SF20</accession>
<dbReference type="OrthoDB" id="4150221at2759"/>
<dbReference type="EMBL" id="MU006778">
    <property type="protein sequence ID" value="KAF2645008.1"/>
    <property type="molecule type" value="Genomic_DNA"/>
</dbReference>
<protein>
    <recommendedName>
        <fullName evidence="2">GDS1 winged helix domain-containing protein</fullName>
    </recommendedName>
</protein>
<feature type="domain" description="GDS1 winged helix" evidence="2">
    <location>
        <begin position="162"/>
        <end position="215"/>
    </location>
</feature>
<evidence type="ECO:0000313" key="4">
    <source>
        <dbReference type="Proteomes" id="UP000799753"/>
    </source>
</evidence>
<dbReference type="InterPro" id="IPR057511">
    <property type="entry name" value="WH_GDS1"/>
</dbReference>
<feature type="compositionally biased region" description="Basic and acidic residues" evidence="1">
    <location>
        <begin position="314"/>
        <end position="323"/>
    </location>
</feature>
<evidence type="ECO:0000256" key="1">
    <source>
        <dbReference type="SAM" id="MobiDB-lite"/>
    </source>
</evidence>
<feature type="region of interest" description="Disordered" evidence="1">
    <location>
        <begin position="141"/>
        <end position="162"/>
    </location>
</feature>
<dbReference type="AlphaFoldDB" id="A0A6A6SF20"/>
<keyword evidence="4" id="KW-1185">Reference proteome</keyword>
<dbReference type="Proteomes" id="UP000799753">
    <property type="component" value="Unassembled WGS sequence"/>
</dbReference>